<dbReference type="SUPFAM" id="SSF53649">
    <property type="entry name" value="Alkaline phosphatase-like"/>
    <property type="match status" value="1"/>
</dbReference>
<dbReference type="RefSeq" id="WP_075023057.1">
    <property type="nucleotide sequence ID" value="NZ_CP083237.1"/>
</dbReference>
<proteinExistence type="inferred from homology"/>
<evidence type="ECO:0000256" key="2">
    <source>
        <dbReference type="ARBA" id="ARBA00022723"/>
    </source>
</evidence>
<dbReference type="eggNOG" id="COG3119">
    <property type="taxonomic scope" value="Bacteria"/>
</dbReference>
<dbReference type="Pfam" id="PF00884">
    <property type="entry name" value="Sulfatase"/>
    <property type="match status" value="1"/>
</dbReference>
<dbReference type="CDD" id="cd16025">
    <property type="entry name" value="PAS_like"/>
    <property type="match status" value="1"/>
</dbReference>
<evidence type="ECO:0000259" key="5">
    <source>
        <dbReference type="Pfam" id="PF00884"/>
    </source>
</evidence>
<dbReference type="FunCoup" id="A0A1I5NHQ4">
    <property type="interactions" value="6"/>
</dbReference>
<dbReference type="InterPro" id="IPR024607">
    <property type="entry name" value="Sulfatase_CS"/>
</dbReference>
<dbReference type="GeneID" id="99650961"/>
<evidence type="ECO:0000256" key="4">
    <source>
        <dbReference type="ARBA" id="ARBA00022837"/>
    </source>
</evidence>
<reference evidence="6 7" key="1">
    <citation type="submission" date="2016-10" db="EMBL/GenBank/DDBJ databases">
        <authorList>
            <person name="de Groot N.N."/>
        </authorList>
    </citation>
    <scope>NUCLEOTIDE SEQUENCE [LARGE SCALE GENOMIC DNA]</scope>
    <source>
        <strain evidence="6 7">DSM 43067</strain>
    </source>
</reference>
<dbReference type="InterPro" id="IPR017850">
    <property type="entry name" value="Alkaline_phosphatase_core_sf"/>
</dbReference>
<dbReference type="GO" id="GO:0046872">
    <property type="term" value="F:metal ion binding"/>
    <property type="evidence" value="ECO:0007669"/>
    <property type="project" value="UniProtKB-KW"/>
</dbReference>
<dbReference type="PROSITE" id="PS00149">
    <property type="entry name" value="SULFATASE_2"/>
    <property type="match status" value="1"/>
</dbReference>
<sequence length="740" mass="82237">MAKEATDHRRGFQGKIGRYVADSQPWWPTPQLPPDGSPDIVYLVLDDVGFSDLGCYGSEIPTPNIDALASGGLRYTNFHVTPLCSPTRACLLSGRNHHSVGMGSLTAYDTGFPGYRGGISRAATLAPELLRDYGYNTFCVGKWHLTPADEATVIGPYDQWPLGRGFDRFYGFQDAETDQFAPTLVADNHSVEPPRDEGYHLTADLIDRSIGMIRSQVSLAPEKPYFLYLALGAAHAPHQAPDEYLQRFRGLYDAGWDEIRRARFERQRELGIVAEGTQLVDRNDGVAAWADLSPDEKRLMARFQEAYAAMLSYTDDQIGRIIAELKRLGRFENTLFLFISDNGASQEGGPGGVVDNTHFVNGITPTLEESLARIDEIGTRRSRSLYPWGWAQASNTPLKRYKQNAHAGGVRVPFIVSWPGQIAESGGIRTQFHHAIDVMPTTLEALGLEAPETYRGVEQMPVHGHSMLYSFADAAAPTNHRTQYFEMIGHRGIWQDGWKAVAHHPQGADFDQDEWELYHVDEDLSEAVDLAREHPDKLKEMVELWWSEAEKYGVLPLDDRWTKLLATQRNRKPGASAGKTSFRFHNGISHVHHRGAPRLVRRSWDIDVTIDEFSRGHEGVLVAHGNVASGYVVYVRDGKLVLDYNYFSRHTVVSTAEPIPESATKLTVQFRKEAEGTGGTVTLLADGVPLGQGTLESTMPVMISWTGLEIGGDRLAPVSDDYAAPFEYTGVIHTVDFALL</sequence>
<name>A0A1I5NHQ4_9ACTN</name>
<keyword evidence="7" id="KW-1185">Reference proteome</keyword>
<dbReference type="Proteomes" id="UP000183413">
    <property type="component" value="Unassembled WGS sequence"/>
</dbReference>
<dbReference type="STRING" id="1993.SAMN04489713_112148"/>
<keyword evidence="3" id="KW-0378">Hydrolase</keyword>
<evidence type="ECO:0000256" key="1">
    <source>
        <dbReference type="ARBA" id="ARBA00008779"/>
    </source>
</evidence>
<dbReference type="EMBL" id="FOVH01000012">
    <property type="protein sequence ID" value="SFP20876.1"/>
    <property type="molecule type" value="Genomic_DNA"/>
</dbReference>
<evidence type="ECO:0000256" key="3">
    <source>
        <dbReference type="ARBA" id="ARBA00022801"/>
    </source>
</evidence>
<protein>
    <submittedName>
        <fullName evidence="6">Arylsulfatase</fullName>
    </submittedName>
</protein>
<comment type="similarity">
    <text evidence="1">Belongs to the sulfatase family.</text>
</comment>
<dbReference type="PANTHER" id="PTHR42693">
    <property type="entry name" value="ARYLSULFATASE FAMILY MEMBER"/>
    <property type="match status" value="1"/>
</dbReference>
<gene>
    <name evidence="6" type="ORF">SAMN04489713_112148</name>
</gene>
<organism evidence="6 7">
    <name type="scientific">Actinomadura madurae</name>
    <dbReference type="NCBI Taxonomy" id="1993"/>
    <lineage>
        <taxon>Bacteria</taxon>
        <taxon>Bacillati</taxon>
        <taxon>Actinomycetota</taxon>
        <taxon>Actinomycetes</taxon>
        <taxon>Streptosporangiales</taxon>
        <taxon>Thermomonosporaceae</taxon>
        <taxon>Actinomadura</taxon>
    </lineage>
</organism>
<dbReference type="AlphaFoldDB" id="A0A1I5NHQ4"/>
<evidence type="ECO:0000313" key="6">
    <source>
        <dbReference type="EMBL" id="SFP20876.1"/>
    </source>
</evidence>
<accession>A0A1I5NHQ4</accession>
<dbReference type="Gene3D" id="3.40.720.10">
    <property type="entry name" value="Alkaline Phosphatase, subunit A"/>
    <property type="match status" value="1"/>
</dbReference>
<dbReference type="InterPro" id="IPR050738">
    <property type="entry name" value="Sulfatase"/>
</dbReference>
<dbReference type="Gene3D" id="3.30.1120.10">
    <property type="match status" value="1"/>
</dbReference>
<dbReference type="InterPro" id="IPR000917">
    <property type="entry name" value="Sulfatase_N"/>
</dbReference>
<keyword evidence="2" id="KW-0479">Metal-binding</keyword>
<dbReference type="GO" id="GO:0016787">
    <property type="term" value="F:hydrolase activity"/>
    <property type="evidence" value="ECO:0007669"/>
    <property type="project" value="UniProtKB-KW"/>
</dbReference>
<evidence type="ECO:0000313" key="7">
    <source>
        <dbReference type="Proteomes" id="UP000183413"/>
    </source>
</evidence>
<keyword evidence="4" id="KW-0106">Calcium</keyword>
<dbReference type="InParanoid" id="A0A1I5NHQ4"/>
<feature type="domain" description="Sulfatase N-terminal" evidence="5">
    <location>
        <begin position="38"/>
        <end position="447"/>
    </location>
</feature>